<dbReference type="Pfam" id="PF00861">
    <property type="entry name" value="Ribosomal_L18p"/>
    <property type="match status" value="1"/>
</dbReference>
<dbReference type="FunFam" id="3.30.160.20:FF:000001">
    <property type="entry name" value="30S ribosomal protein S5"/>
    <property type="match status" value="1"/>
</dbReference>
<proteinExistence type="inferred from homology"/>
<dbReference type="InterPro" id="IPR013810">
    <property type="entry name" value="Ribosomal_uS5_N"/>
</dbReference>
<dbReference type="InterPro" id="IPR005484">
    <property type="entry name" value="Ribosomal_uL18_bac/plant/anim"/>
</dbReference>
<dbReference type="InterPro" id="IPR004389">
    <property type="entry name" value="Ribosomal_uL18_bac-type"/>
</dbReference>
<dbReference type="InterPro" id="IPR005324">
    <property type="entry name" value="Ribosomal_uS5_C"/>
</dbReference>
<dbReference type="SUPFAM" id="SSF54768">
    <property type="entry name" value="dsRNA-binding domain-like"/>
    <property type="match status" value="1"/>
</dbReference>
<dbReference type="GO" id="GO:0015935">
    <property type="term" value="C:small ribosomal subunit"/>
    <property type="evidence" value="ECO:0007669"/>
    <property type="project" value="InterPro"/>
</dbReference>
<dbReference type="CDD" id="cd00432">
    <property type="entry name" value="Ribosomal_L18_L5e"/>
    <property type="match status" value="1"/>
</dbReference>
<dbReference type="HAMAP" id="MF_01307_B">
    <property type="entry name" value="Ribosomal_uS5_B"/>
    <property type="match status" value="1"/>
</dbReference>
<comment type="similarity">
    <text evidence="1 9">Belongs to the universal ribosomal protein uL18 family.</text>
</comment>
<dbReference type="FunFam" id="3.30.230.10:FF:000002">
    <property type="entry name" value="30S ribosomal protein S5"/>
    <property type="match status" value="1"/>
</dbReference>
<reference evidence="13" key="2">
    <citation type="submission" date="2023-02" db="EMBL/GenBank/DDBJ databases">
        <authorList>
            <person name="Sun Q."/>
            <person name="Mori K."/>
        </authorList>
    </citation>
    <scope>NUCLEOTIDE SEQUENCE</scope>
    <source>
        <strain evidence="13">NBRC 112290</strain>
    </source>
</reference>
<dbReference type="GO" id="GO:0019843">
    <property type="term" value="F:rRNA binding"/>
    <property type="evidence" value="ECO:0007669"/>
    <property type="project" value="UniProtKB-UniRule"/>
</dbReference>
<dbReference type="GO" id="GO:0003735">
    <property type="term" value="F:structural constituent of ribosome"/>
    <property type="evidence" value="ECO:0007669"/>
    <property type="project" value="UniProtKB-UniRule"/>
</dbReference>
<evidence type="ECO:0000256" key="3">
    <source>
        <dbReference type="ARBA" id="ARBA00022730"/>
    </source>
</evidence>
<organism evidence="13 14">
    <name type="scientific">Litorihabitans aurantiacus</name>
    <dbReference type="NCBI Taxonomy" id="1930061"/>
    <lineage>
        <taxon>Bacteria</taxon>
        <taxon>Bacillati</taxon>
        <taxon>Actinomycetota</taxon>
        <taxon>Actinomycetes</taxon>
        <taxon>Micrococcales</taxon>
        <taxon>Beutenbergiaceae</taxon>
        <taxon>Litorihabitans</taxon>
    </lineage>
</organism>
<evidence type="ECO:0000313" key="14">
    <source>
        <dbReference type="Proteomes" id="UP001157161"/>
    </source>
</evidence>
<reference evidence="13" key="1">
    <citation type="journal article" date="2014" name="Int. J. Syst. Evol. Microbiol.">
        <title>Complete genome sequence of Corynebacterium casei LMG S-19264T (=DSM 44701T), isolated from a smear-ripened cheese.</title>
        <authorList>
            <consortium name="US DOE Joint Genome Institute (JGI-PGF)"/>
            <person name="Walter F."/>
            <person name="Albersmeier A."/>
            <person name="Kalinowski J."/>
            <person name="Ruckert C."/>
        </authorList>
    </citation>
    <scope>NUCLEOTIDE SEQUENCE</scope>
    <source>
        <strain evidence="13">NBRC 112290</strain>
    </source>
</reference>
<evidence type="ECO:0000259" key="12">
    <source>
        <dbReference type="PROSITE" id="PS50881"/>
    </source>
</evidence>
<dbReference type="PROSITE" id="PS50881">
    <property type="entry name" value="S5_DSRBD"/>
    <property type="match status" value="1"/>
</dbReference>
<comment type="function">
    <text evidence="8">With S4 and S12 plays an important role in translational accuracy.</text>
</comment>
<comment type="similarity">
    <text evidence="2 8 10">Belongs to the universal ribosomal protein uS5 family.</text>
</comment>
<evidence type="ECO:0000256" key="4">
    <source>
        <dbReference type="ARBA" id="ARBA00022884"/>
    </source>
</evidence>
<dbReference type="Pfam" id="PF00333">
    <property type="entry name" value="Ribosomal_S5"/>
    <property type="match status" value="1"/>
</dbReference>
<dbReference type="GO" id="GO:0042254">
    <property type="term" value="P:ribosome biogenesis"/>
    <property type="evidence" value="ECO:0007669"/>
    <property type="project" value="UniProtKB-ARBA"/>
</dbReference>
<keyword evidence="3 9" id="KW-0699">rRNA-binding</keyword>
<evidence type="ECO:0000256" key="5">
    <source>
        <dbReference type="ARBA" id="ARBA00022980"/>
    </source>
</evidence>
<feature type="domain" description="S5 DRBM" evidence="12">
    <location>
        <begin position="187"/>
        <end position="250"/>
    </location>
</feature>
<sequence>MAISIKSAGKSTVKARKRRHLRIRKRLVGTAERPRLVVTRSARHIVAQIVDDATGTTLASASTLEADLRASSDVKVDKAKTVGGLVAKRAVAAGVTTVVFDRGGNAYHGRVAAVADGAREEACPCDDLPQAREEHLMAAPQRTRTAGAPTTGTGGNENDRAGGRGERRGGGDRRGDRGGRDAERSQFVERVVTINRVAKVVKGGRRFSFTALVVVGDGDGTVGVGYGKAKEVPSAIAKGVEEAKKNFFRVPRIGSTIPHVVQGEAAAGVVFLRPASPGTGVIAGGPVRAVLDCAGIHDVLSKSLGSSNAINIVHATVEALRSLEQPEAVAARRGLPLEHVVPAPLLRAQAAGRAEAAAKISAGVS</sequence>
<dbReference type="NCBIfam" id="TIGR00060">
    <property type="entry name" value="L18_bact"/>
    <property type="match status" value="1"/>
</dbReference>
<feature type="compositionally biased region" description="Basic and acidic residues" evidence="11">
    <location>
        <begin position="157"/>
        <end position="183"/>
    </location>
</feature>
<accession>A0AA37XF71</accession>
<gene>
    <name evidence="9" type="primary">rplR</name>
    <name evidence="8" type="synonym">rpsE</name>
    <name evidence="13" type="ORF">GCM10025875_22710</name>
</gene>
<evidence type="ECO:0000256" key="6">
    <source>
        <dbReference type="ARBA" id="ARBA00023274"/>
    </source>
</evidence>
<feature type="region of interest" description="Disordered" evidence="11">
    <location>
        <begin position="138"/>
        <end position="183"/>
    </location>
</feature>
<dbReference type="HAMAP" id="MF_01337_B">
    <property type="entry name" value="Ribosomal_uL18_B"/>
    <property type="match status" value="1"/>
</dbReference>
<evidence type="ECO:0000256" key="10">
    <source>
        <dbReference type="RuleBase" id="RU003823"/>
    </source>
</evidence>
<dbReference type="PANTHER" id="PTHR48277:SF1">
    <property type="entry name" value="MITOCHONDRIAL RIBOSOMAL PROTEIN S5"/>
    <property type="match status" value="1"/>
</dbReference>
<dbReference type="InterPro" id="IPR014721">
    <property type="entry name" value="Ribsml_uS5_D2-typ_fold_subgr"/>
</dbReference>
<keyword evidence="14" id="KW-1185">Reference proteome</keyword>
<comment type="caution">
    <text evidence="13">The sequence shown here is derived from an EMBL/GenBank/DDBJ whole genome shotgun (WGS) entry which is preliminary data.</text>
</comment>
<dbReference type="SUPFAM" id="SSF53137">
    <property type="entry name" value="Translational machinery components"/>
    <property type="match status" value="1"/>
</dbReference>
<dbReference type="Pfam" id="PF03719">
    <property type="entry name" value="Ribosomal_S5_C"/>
    <property type="match status" value="1"/>
</dbReference>
<keyword evidence="4 9" id="KW-0694">RNA-binding</keyword>
<evidence type="ECO:0000256" key="7">
    <source>
        <dbReference type="ARBA" id="ARBA00062000"/>
    </source>
</evidence>
<dbReference type="GO" id="GO:0005737">
    <property type="term" value="C:cytoplasm"/>
    <property type="evidence" value="ECO:0007669"/>
    <property type="project" value="UniProtKB-ARBA"/>
</dbReference>
<feature type="compositionally biased region" description="Low complexity" evidence="11">
    <location>
        <begin position="138"/>
        <end position="151"/>
    </location>
</feature>
<dbReference type="SUPFAM" id="SSF54211">
    <property type="entry name" value="Ribosomal protein S5 domain 2-like"/>
    <property type="match status" value="1"/>
</dbReference>
<evidence type="ECO:0000256" key="2">
    <source>
        <dbReference type="ARBA" id="ARBA00008945"/>
    </source>
</evidence>
<dbReference type="InterPro" id="IPR005712">
    <property type="entry name" value="Ribosomal_uS5_bac-type"/>
</dbReference>
<evidence type="ECO:0000256" key="8">
    <source>
        <dbReference type="HAMAP-Rule" id="MF_01307"/>
    </source>
</evidence>
<dbReference type="InterPro" id="IPR018192">
    <property type="entry name" value="Ribosomal_uS5_N_CS"/>
</dbReference>
<dbReference type="InterPro" id="IPR020568">
    <property type="entry name" value="Ribosomal_Su5_D2-typ_SF"/>
</dbReference>
<name>A0AA37XF71_9MICO</name>
<comment type="subunit">
    <text evidence="7 8">Part of the 30S ribosomal subunit. Contacts proteins S4 and S8.</text>
</comment>
<keyword evidence="6 9" id="KW-0687">Ribonucleoprotein</keyword>
<dbReference type="NCBIfam" id="TIGR01021">
    <property type="entry name" value="rpsE_bact"/>
    <property type="match status" value="1"/>
</dbReference>
<dbReference type="InterPro" id="IPR057268">
    <property type="entry name" value="Ribosomal_L18"/>
</dbReference>
<evidence type="ECO:0000256" key="11">
    <source>
        <dbReference type="SAM" id="MobiDB-lite"/>
    </source>
</evidence>
<comment type="function">
    <text evidence="8">Located at the back of the 30S subunit body where it stabilizes the conformation of the head with respect to the body.</text>
</comment>
<comment type="subunit">
    <text evidence="9">Part of the 50S ribosomal subunit; part of the 5S rRNA/L5/L18/L25 subcomplex. Contacts the 5S and 23S rRNAs.</text>
</comment>
<dbReference type="FunFam" id="3.30.420.100:FF:000001">
    <property type="entry name" value="50S ribosomal protein L18"/>
    <property type="match status" value="1"/>
</dbReference>
<keyword evidence="5 9" id="KW-0689">Ribosomal protein</keyword>
<dbReference type="Gene3D" id="3.30.230.10">
    <property type="match status" value="1"/>
</dbReference>
<dbReference type="Proteomes" id="UP001157161">
    <property type="component" value="Unassembled WGS sequence"/>
</dbReference>
<dbReference type="Gene3D" id="3.30.420.100">
    <property type="match status" value="1"/>
</dbReference>
<dbReference type="PANTHER" id="PTHR48277">
    <property type="entry name" value="MITOCHONDRIAL RIBOSOMAL PROTEIN S5"/>
    <property type="match status" value="1"/>
</dbReference>
<comment type="function">
    <text evidence="9">This is one of the proteins that bind and probably mediate the attachment of the 5S RNA into the large ribosomal subunit, where it forms part of the central protuberance.</text>
</comment>
<protein>
    <recommendedName>
        <fullName evidence="8 9">Multifunctional fusion protein</fullName>
    </recommendedName>
    <domain>
        <recommendedName>
            <fullName evidence="8">Small ribosomal subunit protein uS5</fullName>
        </recommendedName>
    </domain>
    <domain>
        <recommendedName>
            <fullName evidence="9">Large ribosomal subunit protein uL18</fullName>
        </recommendedName>
    </domain>
</protein>
<comment type="domain">
    <text evidence="8">The N-terminal domain interacts with the head of the 30S subunit; the C-terminal domain interacts with the body and contacts protein S4. The interaction surface between S4 and S5 is involved in control of translational fidelity.</text>
</comment>
<dbReference type="Gene3D" id="3.30.160.20">
    <property type="match status" value="1"/>
</dbReference>
<evidence type="ECO:0000313" key="13">
    <source>
        <dbReference type="EMBL" id="GMA32279.1"/>
    </source>
</evidence>
<evidence type="ECO:0000256" key="1">
    <source>
        <dbReference type="ARBA" id="ARBA00007116"/>
    </source>
</evidence>
<evidence type="ECO:0000256" key="9">
    <source>
        <dbReference type="HAMAP-Rule" id="MF_01337"/>
    </source>
</evidence>
<dbReference type="PROSITE" id="PS00585">
    <property type="entry name" value="RIBOSOMAL_S5"/>
    <property type="match status" value="1"/>
</dbReference>
<dbReference type="EMBL" id="BSUM01000001">
    <property type="protein sequence ID" value="GMA32279.1"/>
    <property type="molecule type" value="Genomic_DNA"/>
</dbReference>
<dbReference type="GO" id="GO:0006412">
    <property type="term" value="P:translation"/>
    <property type="evidence" value="ECO:0007669"/>
    <property type="project" value="UniProtKB-UniRule"/>
</dbReference>
<dbReference type="AlphaFoldDB" id="A0AA37XF71"/>
<dbReference type="InterPro" id="IPR000851">
    <property type="entry name" value="Ribosomal_uS5"/>
</dbReference>